<dbReference type="PANTHER" id="PTHR43247">
    <property type="entry name" value="PHOSPHOSERINE AMINOTRANSFERASE"/>
    <property type="match status" value="1"/>
</dbReference>
<comment type="subunit">
    <text evidence="11">Homodimer.</text>
</comment>
<evidence type="ECO:0000256" key="2">
    <source>
        <dbReference type="ARBA" id="ARBA00006904"/>
    </source>
</evidence>
<keyword evidence="7 11" id="KW-0664">Pyridoxine biosynthesis</keyword>
<dbReference type="InterPro" id="IPR022278">
    <property type="entry name" value="Pser_aminoTfrase"/>
</dbReference>
<feature type="binding site" evidence="11">
    <location>
        <position position="159"/>
    </location>
    <ligand>
        <name>pyridoxal 5'-phosphate</name>
        <dbReference type="ChEBI" id="CHEBI:597326"/>
    </ligand>
</feature>
<keyword evidence="6 11" id="KW-0663">Pyridoxal phosphate</keyword>
<dbReference type="AlphaFoldDB" id="A4VL83"/>
<comment type="catalytic activity">
    <reaction evidence="9 11">
        <text>4-(phosphooxy)-L-threonine + 2-oxoglutarate = (R)-3-hydroxy-2-oxo-4-phosphooxybutanoate + L-glutamate</text>
        <dbReference type="Rhea" id="RHEA:16573"/>
        <dbReference type="ChEBI" id="CHEBI:16810"/>
        <dbReference type="ChEBI" id="CHEBI:29985"/>
        <dbReference type="ChEBI" id="CHEBI:58452"/>
        <dbReference type="ChEBI" id="CHEBI:58538"/>
        <dbReference type="EC" id="2.6.1.52"/>
    </reaction>
</comment>
<reference evidence="13 14" key="1">
    <citation type="journal article" date="2008" name="Proc. Natl. Acad. Sci. U.S.A.">
        <title>Nitrogen fixation island and rhizosphere competence traits in the genome of root-associated Pseudomonas stutzeri A1501.</title>
        <authorList>
            <person name="Yan Y."/>
            <person name="Yang J."/>
            <person name="Dou Y."/>
            <person name="Chen M."/>
            <person name="Ping S."/>
            <person name="Peng J."/>
            <person name="Lu W."/>
            <person name="Zhang W."/>
            <person name="Yao Z."/>
            <person name="Li H."/>
            <person name="Liu W."/>
            <person name="He S."/>
            <person name="Geng L."/>
            <person name="Zhang X."/>
            <person name="Yang F."/>
            <person name="Yu H."/>
            <person name="Zhan Y."/>
            <person name="Li D."/>
            <person name="Lin Z."/>
            <person name="Wang Y."/>
            <person name="Elmerich C."/>
            <person name="Lin M."/>
            <person name="Jin Q."/>
        </authorList>
    </citation>
    <scope>NUCLEOTIDE SEQUENCE [LARGE SCALE GENOMIC DNA]</scope>
    <source>
        <strain evidence="13 14">A1501</strain>
    </source>
</reference>
<dbReference type="Gene3D" id="3.20.20.70">
    <property type="entry name" value="Aldolase class I"/>
    <property type="match status" value="1"/>
</dbReference>
<evidence type="ECO:0000313" key="14">
    <source>
        <dbReference type="Proteomes" id="UP000000233"/>
    </source>
</evidence>
<evidence type="ECO:0000259" key="12">
    <source>
        <dbReference type="Pfam" id="PF00266"/>
    </source>
</evidence>
<dbReference type="GO" id="GO:0030170">
    <property type="term" value="F:pyridoxal phosphate binding"/>
    <property type="evidence" value="ECO:0007669"/>
    <property type="project" value="UniProtKB-UniRule"/>
</dbReference>
<comment type="function">
    <text evidence="11">Catalyzes the reversible conversion of 3-phosphohydroxypyruvate to phosphoserine and of 3-hydroxy-2-oxo-4-phosphonooxybutanoate to phosphohydroxythreonine.</text>
</comment>
<evidence type="ECO:0000313" key="13">
    <source>
        <dbReference type="EMBL" id="ABP79734.1"/>
    </source>
</evidence>
<feature type="binding site" evidence="11">
    <location>
        <position position="178"/>
    </location>
    <ligand>
        <name>pyridoxal 5'-phosphate</name>
        <dbReference type="ChEBI" id="CHEBI:597326"/>
    </ligand>
</feature>
<evidence type="ECO:0000256" key="7">
    <source>
        <dbReference type="ARBA" id="ARBA00023096"/>
    </source>
</evidence>
<feature type="domain" description="Aminotransferase class V" evidence="12">
    <location>
        <begin position="12"/>
        <end position="296"/>
    </location>
</feature>
<evidence type="ECO:0000256" key="5">
    <source>
        <dbReference type="ARBA" id="ARBA00022679"/>
    </source>
</evidence>
<protein>
    <recommendedName>
        <fullName evidence="11">Phosphoserine aminotransferase</fullName>
        <ecNumber evidence="11">2.6.1.52</ecNumber>
    </recommendedName>
    <alternativeName>
        <fullName evidence="11">Phosphohydroxythreonine aminotransferase</fullName>
        <shortName evidence="11">PSAT</shortName>
    </alternativeName>
</protein>
<feature type="modified residue" description="N6-(pyridoxal phosphate)lysine" evidence="11">
    <location>
        <position position="202"/>
    </location>
</feature>
<evidence type="ECO:0000256" key="11">
    <source>
        <dbReference type="HAMAP-Rule" id="MF_00160"/>
    </source>
</evidence>
<feature type="binding site" evidence="11">
    <location>
        <begin position="83"/>
        <end position="84"/>
    </location>
    <ligand>
        <name>pyridoxal 5'-phosphate</name>
        <dbReference type="ChEBI" id="CHEBI:597326"/>
    </ligand>
</feature>
<comment type="similarity">
    <text evidence="2 11">Belongs to the class-V pyridoxal-phosphate-dependent aminotransferase family. SerC subfamily.</text>
</comment>
<dbReference type="InterPro" id="IPR015424">
    <property type="entry name" value="PyrdxlP-dep_Trfase"/>
</dbReference>
<dbReference type="InterPro" id="IPR000192">
    <property type="entry name" value="Aminotrans_V_dom"/>
</dbReference>
<dbReference type="FunFam" id="3.40.640.10:FF:000010">
    <property type="entry name" value="Phosphoserine aminotransferase"/>
    <property type="match status" value="1"/>
</dbReference>
<dbReference type="RefSeq" id="WP_011913202.1">
    <property type="nucleotide sequence ID" value="NC_009434.1"/>
</dbReference>
<dbReference type="GO" id="GO:0005737">
    <property type="term" value="C:cytoplasm"/>
    <property type="evidence" value="ECO:0007669"/>
    <property type="project" value="UniProtKB-SubCell"/>
</dbReference>
<evidence type="ECO:0000256" key="4">
    <source>
        <dbReference type="ARBA" id="ARBA00022605"/>
    </source>
</evidence>
<dbReference type="UniPathway" id="UPA00244">
    <property type="reaction ID" value="UER00311"/>
</dbReference>
<dbReference type="InterPro" id="IPR013785">
    <property type="entry name" value="Aldolase_TIM"/>
</dbReference>
<evidence type="ECO:0000256" key="6">
    <source>
        <dbReference type="ARBA" id="ARBA00022898"/>
    </source>
</evidence>
<dbReference type="EC" id="2.6.1.52" evidence="11"/>
<dbReference type="Gene3D" id="3.40.640.10">
    <property type="entry name" value="Type I PLP-dependent aspartate aminotransferase-like (Major domain)"/>
    <property type="match status" value="1"/>
</dbReference>
<dbReference type="SUPFAM" id="SSF53383">
    <property type="entry name" value="PLP-dependent transferases"/>
    <property type="match status" value="1"/>
</dbReference>
<evidence type="ECO:0000256" key="9">
    <source>
        <dbReference type="ARBA" id="ARBA00047630"/>
    </source>
</evidence>
<dbReference type="KEGG" id="psa:PST_2066"/>
<keyword evidence="5 11" id="KW-0808">Transferase</keyword>
<comment type="subcellular location">
    <subcellularLocation>
        <location evidence="11">Cytoplasm</location>
    </subcellularLocation>
</comment>
<dbReference type="PANTHER" id="PTHR43247:SF1">
    <property type="entry name" value="PHOSPHOSERINE AMINOTRANSFERASE"/>
    <property type="match status" value="1"/>
</dbReference>
<keyword evidence="14" id="KW-1185">Reference proteome</keyword>
<keyword evidence="11" id="KW-0963">Cytoplasm</keyword>
<dbReference type="GO" id="GO:0006564">
    <property type="term" value="P:L-serine biosynthetic process"/>
    <property type="evidence" value="ECO:0007669"/>
    <property type="project" value="UniProtKB-UniRule"/>
</dbReference>
<dbReference type="eggNOG" id="COG0167">
    <property type="taxonomic scope" value="Bacteria"/>
</dbReference>
<dbReference type="Pfam" id="PF00266">
    <property type="entry name" value="Aminotran_5"/>
    <property type="match status" value="1"/>
</dbReference>
<dbReference type="GO" id="GO:0008615">
    <property type="term" value="P:pyridoxine biosynthetic process"/>
    <property type="evidence" value="ECO:0007669"/>
    <property type="project" value="UniProtKB-UniRule"/>
</dbReference>
<keyword evidence="8 11" id="KW-0718">Serine biosynthesis</keyword>
<feature type="binding site" evidence="11">
    <location>
        <position position="201"/>
    </location>
    <ligand>
        <name>pyridoxal 5'-phosphate</name>
        <dbReference type="ChEBI" id="CHEBI:597326"/>
    </ligand>
</feature>
<organism evidence="13 14">
    <name type="scientific">Stutzerimonas stutzeri (strain A1501)</name>
    <name type="common">Pseudomonas stutzeri</name>
    <dbReference type="NCBI Taxonomy" id="379731"/>
    <lineage>
        <taxon>Bacteria</taxon>
        <taxon>Pseudomonadati</taxon>
        <taxon>Pseudomonadota</taxon>
        <taxon>Gammaproteobacteria</taxon>
        <taxon>Pseudomonadales</taxon>
        <taxon>Pseudomonadaceae</taxon>
        <taxon>Stutzerimonas</taxon>
    </lineage>
</organism>
<dbReference type="Proteomes" id="UP000000233">
    <property type="component" value="Chromosome"/>
</dbReference>
<sequence length="485" mass="53779">MVCTCTEFAERYNFAAGPAMLPAEVLTQIREEMPDWRGSGSSILEQPFTSAAFKGLMEEVEADLRTLLSIPRSYRVLFLQGGASAQFGLLPLNMLHPGQSADYLESGHWARRAISEARRHARVNVIASAAAQSFTALPSFEQWRPSPDAGYCHITSNETGNGLQLRDFPQLAVPLVADMTSDFLTRPIPVERFGLIYASAQKNLGIAGLCVVIVHQNLLRRPPRHLPAAFSYAVQAEQQSRFNTPPTFALYVAGLMLRWIRQNGGLPAMDEAAQRRSRELYRYANEVAQLGVMHNGAARLGISLTLDARQASAESRAMLRAAWPHADYLMLNLIGPTSAPLLSQSTRLRHLLAALVDEQRQLNQDGRRRVPLLAKLRCMPERTPFSIAGLLVELGFDGLLAAHDPGPPATAERYRAWQDPRRQAHACQQIEDLRRFCGPDMALLSVGGVQTADHLRARMSAGAELVQVHTAFMHQSPWLARRLLR</sequence>
<dbReference type="HOGENOM" id="CLU_562424_0_0_6"/>
<dbReference type="HAMAP" id="MF_00160">
    <property type="entry name" value="SerC_aminotrans_5"/>
    <property type="match status" value="1"/>
</dbReference>
<comment type="catalytic activity">
    <reaction evidence="10 11">
        <text>O-phospho-L-serine + 2-oxoglutarate = 3-phosphooxypyruvate + L-glutamate</text>
        <dbReference type="Rhea" id="RHEA:14329"/>
        <dbReference type="ChEBI" id="CHEBI:16810"/>
        <dbReference type="ChEBI" id="CHEBI:18110"/>
        <dbReference type="ChEBI" id="CHEBI:29985"/>
        <dbReference type="ChEBI" id="CHEBI:57524"/>
        <dbReference type="EC" id="2.6.1.52"/>
    </reaction>
</comment>
<comment type="pathway">
    <text evidence="1 11">Amino-acid biosynthesis; L-serine biosynthesis; L-serine from 3-phospho-D-glycerate: step 2/3.</text>
</comment>
<feature type="binding site" evidence="11">
    <location>
        <position position="109"/>
    </location>
    <ligand>
        <name>pyridoxal 5'-phosphate</name>
        <dbReference type="ChEBI" id="CHEBI:597326"/>
    </ligand>
</feature>
<dbReference type="eggNOG" id="COG1932">
    <property type="taxonomic scope" value="Bacteria"/>
</dbReference>
<dbReference type="SUPFAM" id="SSF51395">
    <property type="entry name" value="FMN-linked oxidoreductases"/>
    <property type="match status" value="1"/>
</dbReference>
<evidence type="ECO:0000256" key="10">
    <source>
        <dbReference type="ARBA" id="ARBA00049007"/>
    </source>
</evidence>
<feature type="binding site" evidence="11">
    <location>
        <begin position="243"/>
        <end position="244"/>
    </location>
    <ligand>
        <name>pyridoxal 5'-phosphate</name>
        <dbReference type="ChEBI" id="CHEBI:597326"/>
    </ligand>
</feature>
<evidence type="ECO:0000256" key="3">
    <source>
        <dbReference type="ARBA" id="ARBA00022576"/>
    </source>
</evidence>
<comment type="pathway">
    <text evidence="11">Cofactor biosynthesis; pyridoxine 5'-phosphate biosynthesis; pyridoxine 5'-phosphate from D-erythrose 4-phosphate: step 3/5.</text>
</comment>
<comment type="caution">
    <text evidence="11">Lacks conserved residue(s) required for the propagation of feature annotation.</text>
</comment>
<gene>
    <name evidence="11" type="primary">serC</name>
    <name evidence="13" type="ordered locus">PST_2066</name>
</gene>
<dbReference type="UniPathway" id="UPA00135">
    <property type="reaction ID" value="UER00197"/>
</dbReference>
<dbReference type="GO" id="GO:0004648">
    <property type="term" value="F:O-phospho-L-serine:2-oxoglutarate aminotransferase activity"/>
    <property type="evidence" value="ECO:0007669"/>
    <property type="project" value="UniProtKB-UniRule"/>
</dbReference>
<evidence type="ECO:0000256" key="8">
    <source>
        <dbReference type="ARBA" id="ARBA00023299"/>
    </source>
</evidence>
<dbReference type="EMBL" id="CP000304">
    <property type="protein sequence ID" value="ABP79734.1"/>
    <property type="molecule type" value="Genomic_DNA"/>
</dbReference>
<dbReference type="NCBIfam" id="NF003764">
    <property type="entry name" value="PRK05355.1"/>
    <property type="match status" value="1"/>
</dbReference>
<keyword evidence="3 11" id="KW-0032">Aminotransferase</keyword>
<dbReference type="InterPro" id="IPR015421">
    <property type="entry name" value="PyrdxlP-dep_Trfase_major"/>
</dbReference>
<comment type="cofactor">
    <cofactor evidence="11">
        <name>pyridoxal 5'-phosphate</name>
        <dbReference type="ChEBI" id="CHEBI:597326"/>
    </cofactor>
    <text evidence="11">Binds 1 pyridoxal phosphate per subunit.</text>
</comment>
<evidence type="ECO:0000256" key="1">
    <source>
        <dbReference type="ARBA" id="ARBA00005099"/>
    </source>
</evidence>
<keyword evidence="4 11" id="KW-0028">Amino-acid biosynthesis</keyword>
<accession>A4VL83</accession>
<name>A4VL83_STUS1</name>
<proteinExistence type="inferred from homology"/>